<evidence type="ECO:0000313" key="2">
    <source>
        <dbReference type="EMBL" id="TEB10904.1"/>
    </source>
</evidence>
<evidence type="ECO:0008006" key="4">
    <source>
        <dbReference type="Google" id="ProtNLM"/>
    </source>
</evidence>
<evidence type="ECO:0000256" key="1">
    <source>
        <dbReference type="SAM" id="Phobius"/>
    </source>
</evidence>
<protein>
    <recommendedName>
        <fullName evidence="4">TraX protein</fullName>
    </recommendedName>
</protein>
<dbReference type="Pfam" id="PF05857">
    <property type="entry name" value="TraX"/>
    <property type="match status" value="1"/>
</dbReference>
<comment type="caution">
    <text evidence="2">The sequence shown here is derived from an EMBL/GenBank/DDBJ whole genome shotgun (WGS) entry which is preliminary data.</text>
</comment>
<organism evidence="2 3">
    <name type="scientific">Pelotomaculum propionicicum</name>
    <dbReference type="NCBI Taxonomy" id="258475"/>
    <lineage>
        <taxon>Bacteria</taxon>
        <taxon>Bacillati</taxon>
        <taxon>Bacillota</taxon>
        <taxon>Clostridia</taxon>
        <taxon>Eubacteriales</taxon>
        <taxon>Desulfotomaculaceae</taxon>
        <taxon>Pelotomaculum</taxon>
    </lineage>
</organism>
<keyword evidence="3" id="KW-1185">Reference proteome</keyword>
<dbReference type="AlphaFoldDB" id="A0A4Y7RPG8"/>
<sequence length="150" mass="17730">MSSFMLKILALLFMLIDHIGVFIPDLPIYLHWIGRLSAPIFIFCSTWGFTYTSSKKKYLIRLYVAGLVMAIIQVCINIENNFFRSLFSICIVILLIDSYRNKDGNFKKYLCMIPLQKEVFFSCHLPLKKIDWEYHLSNLPLFWFPLRFDA</sequence>
<dbReference type="RefSeq" id="WP_134213910.1">
    <property type="nucleotide sequence ID" value="NZ_QFFZ01000020.1"/>
</dbReference>
<gene>
    <name evidence="2" type="ORF">Pmgp_02071</name>
</gene>
<dbReference type="OrthoDB" id="9781069at2"/>
<accession>A0A4Y7RPG8</accession>
<dbReference type="EMBL" id="QFFZ01000020">
    <property type="protein sequence ID" value="TEB10904.1"/>
    <property type="molecule type" value="Genomic_DNA"/>
</dbReference>
<feature type="transmembrane region" description="Helical" evidence="1">
    <location>
        <begin position="32"/>
        <end position="51"/>
    </location>
</feature>
<proteinExistence type="predicted"/>
<keyword evidence="1" id="KW-0472">Membrane</keyword>
<dbReference type="Proteomes" id="UP000297597">
    <property type="component" value="Unassembled WGS sequence"/>
</dbReference>
<reference evidence="2 3" key="1">
    <citation type="journal article" date="2018" name="Environ. Microbiol.">
        <title>Novel energy conservation strategies and behaviour of Pelotomaculum schinkii driving syntrophic propionate catabolism.</title>
        <authorList>
            <person name="Hidalgo-Ahumada C.A.P."/>
            <person name="Nobu M.K."/>
            <person name="Narihiro T."/>
            <person name="Tamaki H."/>
            <person name="Liu W.T."/>
            <person name="Kamagata Y."/>
            <person name="Stams A.J.M."/>
            <person name="Imachi H."/>
            <person name="Sousa D.Z."/>
        </authorList>
    </citation>
    <scope>NUCLEOTIDE SEQUENCE [LARGE SCALE GENOMIC DNA]</scope>
    <source>
        <strain evidence="2 3">MGP</strain>
    </source>
</reference>
<keyword evidence="1" id="KW-0812">Transmembrane</keyword>
<keyword evidence="1" id="KW-1133">Transmembrane helix</keyword>
<feature type="transmembrane region" description="Helical" evidence="1">
    <location>
        <begin position="58"/>
        <end position="76"/>
    </location>
</feature>
<name>A0A4Y7RPG8_9FIRM</name>
<dbReference type="InterPro" id="IPR008875">
    <property type="entry name" value="TraX"/>
</dbReference>
<evidence type="ECO:0000313" key="3">
    <source>
        <dbReference type="Proteomes" id="UP000297597"/>
    </source>
</evidence>
<feature type="transmembrane region" description="Helical" evidence="1">
    <location>
        <begin position="82"/>
        <end position="99"/>
    </location>
</feature>